<dbReference type="HAMAP" id="MF_02019">
    <property type="entry name" value="MurF"/>
    <property type="match status" value="1"/>
</dbReference>
<dbReference type="InterPro" id="IPR004101">
    <property type="entry name" value="Mur_ligase_C"/>
</dbReference>
<evidence type="ECO:0000256" key="8">
    <source>
        <dbReference type="ARBA" id="ARBA00023306"/>
    </source>
</evidence>
<proteinExistence type="inferred from homology"/>
<evidence type="ECO:0000256" key="1">
    <source>
        <dbReference type="ARBA" id="ARBA00022490"/>
    </source>
</evidence>
<dbReference type="SUPFAM" id="SSF53244">
    <property type="entry name" value="MurD-like peptide ligases, peptide-binding domain"/>
    <property type="match status" value="1"/>
</dbReference>
<keyword evidence="4 10" id="KW-0547">Nucleotide-binding</keyword>
<dbReference type="GO" id="GO:0071555">
    <property type="term" value="P:cell wall organization"/>
    <property type="evidence" value="ECO:0007669"/>
    <property type="project" value="UniProtKB-KW"/>
</dbReference>
<evidence type="ECO:0000256" key="4">
    <source>
        <dbReference type="ARBA" id="ARBA00022741"/>
    </source>
</evidence>
<dbReference type="AlphaFoldDB" id="A0A1H9M1Q6"/>
<keyword evidence="5 10" id="KW-0067">ATP-binding</keyword>
<dbReference type="GO" id="GO:0047480">
    <property type="term" value="F:UDP-N-acetylmuramoyl-tripeptide-D-alanyl-D-alanine ligase activity"/>
    <property type="evidence" value="ECO:0007669"/>
    <property type="project" value="UniProtKB-UniRule"/>
</dbReference>
<keyword evidence="16" id="KW-1185">Reference proteome</keyword>
<keyword evidence="1 10" id="KW-0963">Cytoplasm</keyword>
<dbReference type="GO" id="GO:0005524">
    <property type="term" value="F:ATP binding"/>
    <property type="evidence" value="ECO:0007669"/>
    <property type="project" value="UniProtKB-UniRule"/>
</dbReference>
<dbReference type="PANTHER" id="PTHR43024:SF1">
    <property type="entry name" value="UDP-N-ACETYLMURAMOYL-TRIPEPTIDE--D-ALANYL-D-ALANINE LIGASE"/>
    <property type="match status" value="1"/>
</dbReference>
<dbReference type="GO" id="GO:0008766">
    <property type="term" value="F:UDP-N-acetylmuramoylalanyl-D-glutamyl-2,6-diaminopimelate-D-alanyl-D-alanine ligase activity"/>
    <property type="evidence" value="ECO:0007669"/>
    <property type="project" value="RHEA"/>
</dbReference>
<evidence type="ECO:0000259" key="14">
    <source>
        <dbReference type="Pfam" id="PF08245"/>
    </source>
</evidence>
<dbReference type="UniPathway" id="UPA00219"/>
<dbReference type="Gene3D" id="3.40.1390.10">
    <property type="entry name" value="MurE/MurF, N-terminal domain"/>
    <property type="match status" value="1"/>
</dbReference>
<dbReference type="Pfam" id="PF02875">
    <property type="entry name" value="Mur_ligase_C"/>
    <property type="match status" value="1"/>
</dbReference>
<evidence type="ECO:0000313" key="16">
    <source>
        <dbReference type="Proteomes" id="UP000198749"/>
    </source>
</evidence>
<keyword evidence="9 10" id="KW-0961">Cell wall biogenesis/degradation</keyword>
<dbReference type="GO" id="GO:0008360">
    <property type="term" value="P:regulation of cell shape"/>
    <property type="evidence" value="ECO:0007669"/>
    <property type="project" value="UniProtKB-KW"/>
</dbReference>
<evidence type="ECO:0000256" key="7">
    <source>
        <dbReference type="ARBA" id="ARBA00022984"/>
    </source>
</evidence>
<keyword evidence="7 10" id="KW-0573">Peptidoglycan synthesis</keyword>
<evidence type="ECO:0000256" key="10">
    <source>
        <dbReference type="HAMAP-Rule" id="MF_02019"/>
    </source>
</evidence>
<feature type="domain" description="Mur ligase central" evidence="14">
    <location>
        <begin position="106"/>
        <end position="295"/>
    </location>
</feature>
<dbReference type="EC" id="6.3.2.10" evidence="10 11"/>
<dbReference type="Gene3D" id="3.90.190.20">
    <property type="entry name" value="Mur ligase, C-terminal domain"/>
    <property type="match status" value="1"/>
</dbReference>
<keyword evidence="6 10" id="KW-0133">Cell shape</keyword>
<dbReference type="GO" id="GO:0009252">
    <property type="term" value="P:peptidoglycan biosynthetic process"/>
    <property type="evidence" value="ECO:0007669"/>
    <property type="project" value="UniProtKB-UniRule"/>
</dbReference>
<comment type="catalytic activity">
    <reaction evidence="10 11">
        <text>D-alanyl-D-alanine + UDP-N-acetyl-alpha-D-muramoyl-L-alanyl-gamma-D-glutamyl-meso-2,6-diaminopimelate + ATP = UDP-N-acetyl-alpha-D-muramoyl-L-alanyl-gamma-D-glutamyl-meso-2,6-diaminopimeloyl-D-alanyl-D-alanine + ADP + phosphate + H(+)</text>
        <dbReference type="Rhea" id="RHEA:28374"/>
        <dbReference type="ChEBI" id="CHEBI:15378"/>
        <dbReference type="ChEBI" id="CHEBI:30616"/>
        <dbReference type="ChEBI" id="CHEBI:43474"/>
        <dbReference type="ChEBI" id="CHEBI:57822"/>
        <dbReference type="ChEBI" id="CHEBI:61386"/>
        <dbReference type="ChEBI" id="CHEBI:83905"/>
        <dbReference type="ChEBI" id="CHEBI:456216"/>
        <dbReference type="EC" id="6.3.2.10"/>
    </reaction>
</comment>
<dbReference type="InterPro" id="IPR005863">
    <property type="entry name" value="UDP-N-AcMur_synth"/>
</dbReference>
<evidence type="ECO:0000256" key="11">
    <source>
        <dbReference type="RuleBase" id="RU004136"/>
    </source>
</evidence>
<evidence type="ECO:0000313" key="15">
    <source>
        <dbReference type="EMBL" id="SER17602.1"/>
    </source>
</evidence>
<comment type="similarity">
    <text evidence="10">Belongs to the MurCDEF family. MurF subfamily.</text>
</comment>
<comment type="pathway">
    <text evidence="10 11">Cell wall biogenesis; peptidoglycan biosynthesis.</text>
</comment>
<dbReference type="Proteomes" id="UP000198749">
    <property type="component" value="Unassembled WGS sequence"/>
</dbReference>
<keyword evidence="3 10" id="KW-0132">Cell division</keyword>
<dbReference type="InterPro" id="IPR000713">
    <property type="entry name" value="Mur_ligase_N"/>
</dbReference>
<name>A0A1H9M1Q6_9GAMM</name>
<evidence type="ECO:0000256" key="6">
    <source>
        <dbReference type="ARBA" id="ARBA00022960"/>
    </source>
</evidence>
<sequence>MNGPFSLSELAPALSARLIGGSCEVLGVSTDTRHIGSGDLFIALRGEHFDAHNFVKQAVAEGAVAVVVEHEVDVDVPQLVVSNTRMALGNIAAYNRQRFSGSMFAVTGSSGKTTVKEMLASINRLRGQTLATQGNLNNDIGVPLTLLRLSAGDRYGVIEMGASGAHEIAYSTQLTRPDVAILNNAFGAHLEGFGSLRGVVLAKAEIFEGLSDSGTAVVNLDDPHADIWLGMLQQQPLMTFSVERSEASVFASDICLQGNGCYAFKLNYQGQQYPVSLAVMGRHNIANALAAAAAVLADGCPPETAAQGLGQCQAVAGRMRPIQSDGSTLIIDDSYNANPDAVKAALNTLSELNGEKVVVLGDMGELGDGAEEQHRQLGAFAATRPIDLLLTCGALSTATHAGFSTAGGKKAEHFADKAALLSYLQQLPPRQRIILVKGSRSAGMDQIVTGLANTGSTDGGSH</sequence>
<accession>A0A1H9M1Q6</accession>
<dbReference type="InterPro" id="IPR013221">
    <property type="entry name" value="Mur_ligase_cen"/>
</dbReference>
<dbReference type="NCBIfam" id="TIGR01143">
    <property type="entry name" value="murF"/>
    <property type="match status" value="1"/>
</dbReference>
<evidence type="ECO:0000256" key="3">
    <source>
        <dbReference type="ARBA" id="ARBA00022618"/>
    </source>
</evidence>
<dbReference type="SUPFAM" id="SSF53623">
    <property type="entry name" value="MurD-like peptide ligases, catalytic domain"/>
    <property type="match status" value="1"/>
</dbReference>
<dbReference type="InterPro" id="IPR036615">
    <property type="entry name" value="Mur_ligase_C_dom_sf"/>
</dbReference>
<dbReference type="SUPFAM" id="SSF63418">
    <property type="entry name" value="MurE/MurF N-terminal domain"/>
    <property type="match status" value="1"/>
</dbReference>
<dbReference type="InterPro" id="IPR036565">
    <property type="entry name" value="Mur-like_cat_sf"/>
</dbReference>
<feature type="binding site" evidence="10">
    <location>
        <begin position="108"/>
        <end position="114"/>
    </location>
    <ligand>
        <name>ATP</name>
        <dbReference type="ChEBI" id="CHEBI:30616"/>
    </ligand>
</feature>
<dbReference type="GO" id="GO:0005737">
    <property type="term" value="C:cytoplasm"/>
    <property type="evidence" value="ECO:0007669"/>
    <property type="project" value="UniProtKB-SubCell"/>
</dbReference>
<dbReference type="GO" id="GO:0051301">
    <property type="term" value="P:cell division"/>
    <property type="evidence" value="ECO:0007669"/>
    <property type="project" value="UniProtKB-KW"/>
</dbReference>
<dbReference type="STRING" id="355243.SAMN03080615_04209"/>
<protein>
    <recommendedName>
        <fullName evidence="10 11">UDP-N-acetylmuramoyl-tripeptide--D-alanyl-D-alanine ligase</fullName>
        <ecNumber evidence="10 11">6.3.2.10</ecNumber>
    </recommendedName>
    <alternativeName>
        <fullName evidence="10">D-alanyl-D-alanine-adding enzyme</fullName>
    </alternativeName>
</protein>
<evidence type="ECO:0000256" key="2">
    <source>
        <dbReference type="ARBA" id="ARBA00022598"/>
    </source>
</evidence>
<dbReference type="RefSeq" id="WP_091362086.1">
    <property type="nucleotide sequence ID" value="NZ_AP025284.1"/>
</dbReference>
<keyword evidence="8 10" id="KW-0131">Cell cycle</keyword>
<feature type="domain" description="Mur ligase N-terminal catalytic" evidence="12">
    <location>
        <begin position="27"/>
        <end position="84"/>
    </location>
</feature>
<comment type="subcellular location">
    <subcellularLocation>
        <location evidence="10 11">Cytoplasm</location>
    </subcellularLocation>
</comment>
<keyword evidence="2 10" id="KW-0436">Ligase</keyword>
<dbReference type="InterPro" id="IPR051046">
    <property type="entry name" value="MurCDEF_CellWall_CoF430Synth"/>
</dbReference>
<comment type="function">
    <text evidence="10 11">Involved in cell wall formation. Catalyzes the final step in the synthesis of UDP-N-acetylmuramoyl-pentapeptide, the precursor of murein.</text>
</comment>
<dbReference type="Pfam" id="PF08245">
    <property type="entry name" value="Mur_ligase_M"/>
    <property type="match status" value="1"/>
</dbReference>
<dbReference type="Gene3D" id="3.40.1190.10">
    <property type="entry name" value="Mur-like, catalytic domain"/>
    <property type="match status" value="1"/>
</dbReference>
<dbReference type="OrthoDB" id="9801978at2"/>
<evidence type="ECO:0000259" key="13">
    <source>
        <dbReference type="Pfam" id="PF02875"/>
    </source>
</evidence>
<evidence type="ECO:0000259" key="12">
    <source>
        <dbReference type="Pfam" id="PF01225"/>
    </source>
</evidence>
<dbReference type="EMBL" id="FOGB01000021">
    <property type="protein sequence ID" value="SER17602.1"/>
    <property type="molecule type" value="Genomic_DNA"/>
</dbReference>
<organism evidence="15 16">
    <name type="scientific">Amphritea atlantica</name>
    <dbReference type="NCBI Taxonomy" id="355243"/>
    <lineage>
        <taxon>Bacteria</taxon>
        <taxon>Pseudomonadati</taxon>
        <taxon>Pseudomonadota</taxon>
        <taxon>Gammaproteobacteria</taxon>
        <taxon>Oceanospirillales</taxon>
        <taxon>Oceanospirillaceae</taxon>
        <taxon>Amphritea</taxon>
    </lineage>
</organism>
<feature type="domain" description="Mur ligase C-terminal" evidence="13">
    <location>
        <begin position="317"/>
        <end position="440"/>
    </location>
</feature>
<reference evidence="16" key="1">
    <citation type="submission" date="2016-10" db="EMBL/GenBank/DDBJ databases">
        <authorList>
            <person name="Varghese N."/>
            <person name="Submissions S."/>
        </authorList>
    </citation>
    <scope>NUCLEOTIDE SEQUENCE [LARGE SCALE GENOMIC DNA]</scope>
    <source>
        <strain evidence="16">DSM 18887</strain>
    </source>
</reference>
<dbReference type="Pfam" id="PF01225">
    <property type="entry name" value="Mur_ligase"/>
    <property type="match status" value="1"/>
</dbReference>
<dbReference type="PANTHER" id="PTHR43024">
    <property type="entry name" value="UDP-N-ACETYLMURAMOYL-TRIPEPTIDE--D-ALANYL-D-ALANINE LIGASE"/>
    <property type="match status" value="1"/>
</dbReference>
<evidence type="ECO:0000256" key="5">
    <source>
        <dbReference type="ARBA" id="ARBA00022840"/>
    </source>
</evidence>
<dbReference type="InterPro" id="IPR035911">
    <property type="entry name" value="MurE/MurF_N"/>
</dbReference>
<evidence type="ECO:0000256" key="9">
    <source>
        <dbReference type="ARBA" id="ARBA00023316"/>
    </source>
</evidence>
<gene>
    <name evidence="10" type="primary">murF</name>
    <name evidence="15" type="ORF">SAMN03080615_04209</name>
</gene>